<reference evidence="1" key="1">
    <citation type="submission" date="2022-06" db="EMBL/GenBank/DDBJ databases">
        <title>Phylogenomic reconstructions and comparative analyses of Kickxellomycotina fungi.</title>
        <authorList>
            <person name="Reynolds N.K."/>
            <person name="Stajich J.E."/>
            <person name="Barry K."/>
            <person name="Grigoriev I.V."/>
            <person name="Crous P."/>
            <person name="Smith M.E."/>
        </authorList>
    </citation>
    <scope>NUCLEOTIDE SEQUENCE</scope>
    <source>
        <strain evidence="1">RSA 2271</strain>
    </source>
</reference>
<protein>
    <submittedName>
        <fullName evidence="1">Uncharacterized protein</fullName>
    </submittedName>
</protein>
<keyword evidence="2" id="KW-1185">Reference proteome</keyword>
<evidence type="ECO:0000313" key="2">
    <source>
        <dbReference type="Proteomes" id="UP001145114"/>
    </source>
</evidence>
<organism evidence="1 2">
    <name type="scientific">Spiromyces aspiralis</name>
    <dbReference type="NCBI Taxonomy" id="68401"/>
    <lineage>
        <taxon>Eukaryota</taxon>
        <taxon>Fungi</taxon>
        <taxon>Fungi incertae sedis</taxon>
        <taxon>Zoopagomycota</taxon>
        <taxon>Kickxellomycotina</taxon>
        <taxon>Kickxellomycetes</taxon>
        <taxon>Kickxellales</taxon>
        <taxon>Kickxellaceae</taxon>
        <taxon>Spiromyces</taxon>
    </lineage>
</organism>
<name>A0ACC1HT20_9FUNG</name>
<sequence length="83" mass="8970">MYCLTFRLPEQVAFEYFIPNIDSGDGGKVAVAEGADNKRQHSSSGPPLEREDDRIKGTSEVANKRSRLDDSGSKAIAKGAESP</sequence>
<dbReference type="Proteomes" id="UP001145114">
    <property type="component" value="Unassembled WGS sequence"/>
</dbReference>
<gene>
    <name evidence="1" type="ORF">EV182_006059</name>
</gene>
<accession>A0ACC1HT20</accession>
<evidence type="ECO:0000313" key="1">
    <source>
        <dbReference type="EMBL" id="KAJ1677494.1"/>
    </source>
</evidence>
<proteinExistence type="predicted"/>
<comment type="caution">
    <text evidence="1">The sequence shown here is derived from an EMBL/GenBank/DDBJ whole genome shotgun (WGS) entry which is preliminary data.</text>
</comment>
<dbReference type="EMBL" id="JAMZIH010002367">
    <property type="protein sequence ID" value="KAJ1677494.1"/>
    <property type="molecule type" value="Genomic_DNA"/>
</dbReference>